<evidence type="ECO:0000313" key="2">
    <source>
        <dbReference type="EMBL" id="TQD95195.1"/>
    </source>
</evidence>
<dbReference type="Proteomes" id="UP000315295">
    <property type="component" value="Unassembled WGS sequence"/>
</dbReference>
<name>A0A540M8Y7_MALBA</name>
<reference evidence="2 3" key="1">
    <citation type="journal article" date="2019" name="G3 (Bethesda)">
        <title>Sequencing of a Wild Apple (Malus baccata) Genome Unravels the Differences Between Cultivated and Wild Apple Species Regarding Disease Resistance and Cold Tolerance.</title>
        <authorList>
            <person name="Chen X."/>
        </authorList>
    </citation>
    <scope>NUCLEOTIDE SEQUENCE [LARGE SCALE GENOMIC DNA]</scope>
    <source>
        <strain evidence="3">cv. Shandingzi</strain>
        <tissue evidence="2">Leaves</tissue>
    </source>
</reference>
<dbReference type="EMBL" id="VIEB01000322">
    <property type="protein sequence ID" value="TQD95195.1"/>
    <property type="molecule type" value="Genomic_DNA"/>
</dbReference>
<feature type="compositionally biased region" description="Low complexity" evidence="1">
    <location>
        <begin position="12"/>
        <end position="29"/>
    </location>
</feature>
<feature type="region of interest" description="Disordered" evidence="1">
    <location>
        <begin position="1"/>
        <end position="29"/>
    </location>
</feature>
<evidence type="ECO:0000256" key="1">
    <source>
        <dbReference type="SAM" id="MobiDB-lite"/>
    </source>
</evidence>
<organism evidence="2 3">
    <name type="scientific">Malus baccata</name>
    <name type="common">Siberian crab apple</name>
    <name type="synonym">Pyrus baccata</name>
    <dbReference type="NCBI Taxonomy" id="106549"/>
    <lineage>
        <taxon>Eukaryota</taxon>
        <taxon>Viridiplantae</taxon>
        <taxon>Streptophyta</taxon>
        <taxon>Embryophyta</taxon>
        <taxon>Tracheophyta</taxon>
        <taxon>Spermatophyta</taxon>
        <taxon>Magnoliopsida</taxon>
        <taxon>eudicotyledons</taxon>
        <taxon>Gunneridae</taxon>
        <taxon>Pentapetalae</taxon>
        <taxon>rosids</taxon>
        <taxon>fabids</taxon>
        <taxon>Rosales</taxon>
        <taxon>Rosaceae</taxon>
        <taxon>Amygdaloideae</taxon>
        <taxon>Maleae</taxon>
        <taxon>Malus</taxon>
    </lineage>
</organism>
<keyword evidence="3" id="KW-1185">Reference proteome</keyword>
<proteinExistence type="predicted"/>
<accession>A0A540M8Y7</accession>
<dbReference type="AlphaFoldDB" id="A0A540M8Y7"/>
<evidence type="ECO:0000313" key="3">
    <source>
        <dbReference type="Proteomes" id="UP000315295"/>
    </source>
</evidence>
<comment type="caution">
    <text evidence="2">The sequence shown here is derived from an EMBL/GenBank/DDBJ whole genome shotgun (WGS) entry which is preliminary data.</text>
</comment>
<protein>
    <submittedName>
        <fullName evidence="2">Uncharacterized protein</fullName>
    </submittedName>
</protein>
<gene>
    <name evidence="2" type="ORF">C1H46_019169</name>
</gene>
<sequence length="73" mass="7665">MSHLIRTRKAMTSTPSSTATPSLTTTSTSVTTTLVEIDHRSVNPVDPVGPPIPQVQASLTSSVALPVSARRSH</sequence>